<dbReference type="EMBL" id="BAABKP010000001">
    <property type="protein sequence ID" value="GAA4788127.1"/>
    <property type="molecule type" value="Genomic_DNA"/>
</dbReference>
<dbReference type="Proteomes" id="UP001500187">
    <property type="component" value="Unassembled WGS sequence"/>
</dbReference>
<sequence>MSLTPKLDSTMMFIGSCVSRDVGRITDLKESISIGNYVARQSLISSFSPPTSLPEFPSKLESKFQQRMIDTDIQSNLPNILINNHKNIKVLLVDIMDERFDVKHSGAGWYTVSDEFKKSGWSDYIPNINILKFSTADHLLHWKNSFLLFINLLEELDLLENTFFIINKFATKTIQGDEIIQPVGLPSPSKRNQQFAPYYDFIEDNKLRTLNPPAEVTLSDKNHLWGVAGFHYADPFYHWISNQIKLEM</sequence>
<reference evidence="2" key="1">
    <citation type="journal article" date="2019" name="Int. J. Syst. Evol. Microbiol.">
        <title>The Global Catalogue of Microorganisms (GCM) 10K type strain sequencing project: providing services to taxonomists for standard genome sequencing and annotation.</title>
        <authorList>
            <consortium name="The Broad Institute Genomics Platform"/>
            <consortium name="The Broad Institute Genome Sequencing Center for Infectious Disease"/>
            <person name="Wu L."/>
            <person name="Ma J."/>
        </authorList>
    </citation>
    <scope>NUCLEOTIDE SEQUENCE [LARGE SCALE GENOMIC DNA]</scope>
    <source>
        <strain evidence="2">JCM 18541</strain>
    </source>
</reference>
<comment type="caution">
    <text evidence="1">The sequence shown here is derived from an EMBL/GenBank/DDBJ whole genome shotgun (WGS) entry which is preliminary data.</text>
</comment>
<keyword evidence="2" id="KW-1185">Reference proteome</keyword>
<accession>A0ABP9B038</accession>
<name>A0ABP9B038_9MICC</name>
<dbReference type="Pfam" id="PF19786">
    <property type="entry name" value="DUF6270"/>
    <property type="match status" value="1"/>
</dbReference>
<proteinExistence type="predicted"/>
<dbReference type="InterPro" id="IPR046237">
    <property type="entry name" value="DUF6270"/>
</dbReference>
<protein>
    <submittedName>
        <fullName evidence="1">Uncharacterized protein</fullName>
    </submittedName>
</protein>
<evidence type="ECO:0000313" key="1">
    <source>
        <dbReference type="EMBL" id="GAA4788127.1"/>
    </source>
</evidence>
<evidence type="ECO:0000313" key="2">
    <source>
        <dbReference type="Proteomes" id="UP001500187"/>
    </source>
</evidence>
<gene>
    <name evidence="1" type="ORF">GCM10023352_02310</name>
</gene>
<organism evidence="1 2">
    <name type="scientific">Rothia endophytica</name>
    <dbReference type="NCBI Taxonomy" id="1324766"/>
    <lineage>
        <taxon>Bacteria</taxon>
        <taxon>Bacillati</taxon>
        <taxon>Actinomycetota</taxon>
        <taxon>Actinomycetes</taxon>
        <taxon>Micrococcales</taxon>
        <taxon>Micrococcaceae</taxon>
        <taxon>Rothia</taxon>
    </lineage>
</organism>
<dbReference type="RefSeq" id="WP_345443682.1">
    <property type="nucleotide sequence ID" value="NZ_BAABKP010000001.1"/>
</dbReference>